<dbReference type="AlphaFoldDB" id="A0A6L2NSF7"/>
<evidence type="ECO:0000313" key="1">
    <source>
        <dbReference type="EMBL" id="GEU89060.1"/>
    </source>
</evidence>
<comment type="caution">
    <text evidence="1">The sequence shown here is derived from an EMBL/GenBank/DDBJ whole genome shotgun (WGS) entry which is preliminary data.</text>
</comment>
<protein>
    <submittedName>
        <fullName evidence="1">Uncharacterized protein</fullName>
    </submittedName>
</protein>
<accession>A0A6L2NSF7</accession>
<proteinExistence type="predicted"/>
<sequence>MTQEEIENQKGIEQAVKSEIKKGKKYLIDILGHSVVDKVYKDKIKYDKYCLKMLNRRSQGKITNCDVLSKEKGPISLKLVPKGLKLGGQQFTLMRKKLDALHQTEAKLELDLSKPLEEQDPIVKLNLLQRRKGKMMMTFMTTSSQQRGTRRLFSLVMLGQFSRQRLHQGLGMDDLARTFNSFFYAKVEKRNLNPNKQMRLTEHLRH</sequence>
<organism evidence="1">
    <name type="scientific">Tanacetum cinerariifolium</name>
    <name type="common">Dalmatian daisy</name>
    <name type="synonym">Chrysanthemum cinerariifolium</name>
    <dbReference type="NCBI Taxonomy" id="118510"/>
    <lineage>
        <taxon>Eukaryota</taxon>
        <taxon>Viridiplantae</taxon>
        <taxon>Streptophyta</taxon>
        <taxon>Embryophyta</taxon>
        <taxon>Tracheophyta</taxon>
        <taxon>Spermatophyta</taxon>
        <taxon>Magnoliopsida</taxon>
        <taxon>eudicotyledons</taxon>
        <taxon>Gunneridae</taxon>
        <taxon>Pentapetalae</taxon>
        <taxon>asterids</taxon>
        <taxon>campanulids</taxon>
        <taxon>Asterales</taxon>
        <taxon>Asteraceae</taxon>
        <taxon>Asteroideae</taxon>
        <taxon>Anthemideae</taxon>
        <taxon>Anthemidinae</taxon>
        <taxon>Tanacetum</taxon>
    </lineage>
</organism>
<dbReference type="EMBL" id="BKCJ010009880">
    <property type="protein sequence ID" value="GEU89060.1"/>
    <property type="molecule type" value="Genomic_DNA"/>
</dbReference>
<reference evidence="1" key="1">
    <citation type="journal article" date="2019" name="Sci. Rep.">
        <title>Draft genome of Tanacetum cinerariifolium, the natural source of mosquito coil.</title>
        <authorList>
            <person name="Yamashiro T."/>
            <person name="Shiraishi A."/>
            <person name="Satake H."/>
            <person name="Nakayama K."/>
        </authorList>
    </citation>
    <scope>NUCLEOTIDE SEQUENCE</scope>
</reference>
<name>A0A6L2NSF7_TANCI</name>
<gene>
    <name evidence="1" type="ORF">Tci_061038</name>
</gene>